<organism evidence="4 5">
    <name type="scientific">Marssonina brunnea f. sp. multigermtubi (strain MB_m1)</name>
    <name type="common">Marssonina leaf spot fungus</name>
    <dbReference type="NCBI Taxonomy" id="1072389"/>
    <lineage>
        <taxon>Eukaryota</taxon>
        <taxon>Fungi</taxon>
        <taxon>Dikarya</taxon>
        <taxon>Ascomycota</taxon>
        <taxon>Pezizomycotina</taxon>
        <taxon>Leotiomycetes</taxon>
        <taxon>Helotiales</taxon>
        <taxon>Drepanopezizaceae</taxon>
        <taxon>Drepanopeziza</taxon>
    </lineage>
</organism>
<evidence type="ECO:0000313" key="4">
    <source>
        <dbReference type="EMBL" id="EKD19258.1"/>
    </source>
</evidence>
<keyword evidence="3" id="KW-0560">Oxidoreductase</keyword>
<keyword evidence="5" id="KW-1185">Reference proteome</keyword>
<dbReference type="GeneID" id="18758430"/>
<sequence length="269" mass="29280">MSKPVAIITGAASGIGLALTRHLLAKGWKVAMADINAQQGAAVAAELGDSVLFIPTNVAVYSQQVQLFSRAFAWGGNRLDFFAANAGIAGTSDYYRSNEELDADGLLQELGVTTLRVNLDAVVQGVWLFKHYARRNEGAKGGKVVITSSMAGLYPMESDPLYTATKHALVGFTRATGPVLQRENITVNCFCPAFVVTSLAPKEVLDNFPKEHITPMSTVLRAYDMFLEDPKLSGKVVETSLDQVYFQEPPDFSNESNRWLSTATKELWP</sequence>
<reference evidence="4 5" key="1">
    <citation type="journal article" date="2012" name="BMC Genomics">
        <title>Sequencing the genome of Marssonina brunnea reveals fungus-poplar co-evolution.</title>
        <authorList>
            <person name="Zhu S."/>
            <person name="Cao Y.-Z."/>
            <person name="Jiang C."/>
            <person name="Tan B.-Y."/>
            <person name="Wang Z."/>
            <person name="Feng S."/>
            <person name="Zhang L."/>
            <person name="Su X.-H."/>
            <person name="Brejova B."/>
            <person name="Vinar T."/>
            <person name="Xu M."/>
            <person name="Wang M.-X."/>
            <person name="Zhang S.-G."/>
            <person name="Huang M.-R."/>
            <person name="Wu R."/>
            <person name="Zhou Y."/>
        </authorList>
    </citation>
    <scope>NUCLEOTIDE SEQUENCE [LARGE SCALE GENOMIC DNA]</scope>
    <source>
        <strain evidence="4 5">MB_m1</strain>
    </source>
</reference>
<dbReference type="PANTHER" id="PTHR44229:SF4">
    <property type="entry name" value="15-HYDROXYPROSTAGLANDIN DEHYDROGENASE [NAD(+)]"/>
    <property type="match status" value="1"/>
</dbReference>
<dbReference type="OMA" id="NIYFRQP"/>
<dbReference type="AlphaFoldDB" id="K1XEH2"/>
<dbReference type="PRINTS" id="PR00081">
    <property type="entry name" value="GDHRDH"/>
</dbReference>
<proteinExistence type="inferred from homology"/>
<keyword evidence="2" id="KW-0521">NADP</keyword>
<dbReference type="Pfam" id="PF00106">
    <property type="entry name" value="adh_short"/>
    <property type="match status" value="1"/>
</dbReference>
<dbReference type="Gene3D" id="3.40.50.720">
    <property type="entry name" value="NAD(P)-binding Rossmann-like Domain"/>
    <property type="match status" value="1"/>
</dbReference>
<dbReference type="InParanoid" id="K1XEH2"/>
<dbReference type="EMBL" id="JH921431">
    <property type="protein sequence ID" value="EKD19258.1"/>
    <property type="molecule type" value="Genomic_DNA"/>
</dbReference>
<dbReference type="GO" id="GO:0005737">
    <property type="term" value="C:cytoplasm"/>
    <property type="evidence" value="ECO:0007669"/>
    <property type="project" value="TreeGrafter"/>
</dbReference>
<dbReference type="InterPro" id="IPR036291">
    <property type="entry name" value="NAD(P)-bd_dom_sf"/>
</dbReference>
<dbReference type="GO" id="GO:0016616">
    <property type="term" value="F:oxidoreductase activity, acting on the CH-OH group of donors, NAD or NADP as acceptor"/>
    <property type="evidence" value="ECO:0007669"/>
    <property type="project" value="TreeGrafter"/>
</dbReference>
<dbReference type="Proteomes" id="UP000006753">
    <property type="component" value="Unassembled WGS sequence"/>
</dbReference>
<dbReference type="RefSeq" id="XP_007290384.1">
    <property type="nucleotide sequence ID" value="XM_007290322.1"/>
</dbReference>
<evidence type="ECO:0000313" key="5">
    <source>
        <dbReference type="Proteomes" id="UP000006753"/>
    </source>
</evidence>
<evidence type="ECO:0000256" key="1">
    <source>
        <dbReference type="ARBA" id="ARBA00006484"/>
    </source>
</evidence>
<dbReference type="OrthoDB" id="5371740at2759"/>
<protein>
    <recommendedName>
        <fullName evidence="6">15-hydroxyprostaglandin dehydrogenase</fullName>
    </recommendedName>
</protein>
<dbReference type="PROSITE" id="PS00061">
    <property type="entry name" value="ADH_SHORT"/>
    <property type="match status" value="1"/>
</dbReference>
<dbReference type="KEGG" id="mbe:MBM_02495"/>
<dbReference type="InterPro" id="IPR020904">
    <property type="entry name" value="Sc_DH/Rdtase_CS"/>
</dbReference>
<evidence type="ECO:0008006" key="6">
    <source>
        <dbReference type="Google" id="ProtNLM"/>
    </source>
</evidence>
<dbReference type="SUPFAM" id="SSF51735">
    <property type="entry name" value="NAD(P)-binding Rossmann-fold domains"/>
    <property type="match status" value="1"/>
</dbReference>
<evidence type="ECO:0000256" key="3">
    <source>
        <dbReference type="ARBA" id="ARBA00023002"/>
    </source>
</evidence>
<dbReference type="InterPro" id="IPR002347">
    <property type="entry name" value="SDR_fam"/>
</dbReference>
<dbReference type="HOGENOM" id="CLU_010194_13_0_1"/>
<dbReference type="PANTHER" id="PTHR44229">
    <property type="entry name" value="15-HYDROXYPROSTAGLANDIN DEHYDROGENASE [NAD(+)]"/>
    <property type="match status" value="1"/>
</dbReference>
<dbReference type="CDD" id="cd05323">
    <property type="entry name" value="ADH_SDR_c_like"/>
    <property type="match status" value="1"/>
</dbReference>
<accession>K1XEH2</accession>
<evidence type="ECO:0000256" key="2">
    <source>
        <dbReference type="ARBA" id="ARBA00022857"/>
    </source>
</evidence>
<dbReference type="eggNOG" id="KOG4169">
    <property type="taxonomic scope" value="Eukaryota"/>
</dbReference>
<comment type="similarity">
    <text evidence="1">Belongs to the short-chain dehydrogenases/reductases (SDR) family.</text>
</comment>
<name>K1XEH2_MARBU</name>
<gene>
    <name evidence="4" type="ORF">MBM_02495</name>
</gene>